<comment type="caution">
    <text evidence="1">The sequence shown here is derived from an EMBL/GenBank/DDBJ whole genome shotgun (WGS) entry which is preliminary data.</text>
</comment>
<proteinExistence type="predicted"/>
<evidence type="ECO:0000313" key="2">
    <source>
        <dbReference type="Proteomes" id="UP000582213"/>
    </source>
</evidence>
<protein>
    <submittedName>
        <fullName evidence="1">Uncharacterized protein</fullName>
    </submittedName>
</protein>
<dbReference type="Proteomes" id="UP000582213">
    <property type="component" value="Unassembled WGS sequence"/>
</dbReference>
<name>A0A7J9RSD0_SULOH</name>
<organism evidence="1 2">
    <name type="scientific">Sulfurisphaera ohwakuensis</name>
    <dbReference type="NCBI Taxonomy" id="69656"/>
    <lineage>
        <taxon>Archaea</taxon>
        <taxon>Thermoproteota</taxon>
        <taxon>Thermoprotei</taxon>
        <taxon>Sulfolobales</taxon>
        <taxon>Sulfolobaceae</taxon>
        <taxon>Sulfurisphaera</taxon>
    </lineage>
</organism>
<sequence>MRLKRSTKAVNRSLEMVKYSIALVLWERKLIPEFIT</sequence>
<dbReference type="EMBL" id="JACHFY010000007">
    <property type="protein sequence ID" value="MBB5253843.1"/>
    <property type="molecule type" value="Genomic_DNA"/>
</dbReference>
<reference evidence="1 2" key="1">
    <citation type="submission" date="2020-08" db="EMBL/GenBank/DDBJ databases">
        <title>Genomic Encyclopedia of Type Strains, Phase IV (KMG-IV): sequencing the most valuable type-strain genomes for metagenomic binning, comparative biology and taxonomic classification.</title>
        <authorList>
            <person name="Goeker M."/>
        </authorList>
    </citation>
    <scope>NUCLEOTIDE SEQUENCE [LARGE SCALE GENOMIC DNA]</scope>
    <source>
        <strain evidence="1 2">DSM 12421</strain>
    </source>
</reference>
<gene>
    <name evidence="1" type="ORF">HNQ62_001614</name>
</gene>
<accession>A0A7J9RSD0</accession>
<evidence type="ECO:0000313" key="1">
    <source>
        <dbReference type="EMBL" id="MBB5253843.1"/>
    </source>
</evidence>
<dbReference type="AlphaFoldDB" id="A0A7J9RSD0"/>